<keyword evidence="1" id="KW-0812">Transmembrane</keyword>
<dbReference type="RefSeq" id="WP_183221898.1">
    <property type="nucleotide sequence ID" value="NZ_BMPW01000007.1"/>
</dbReference>
<organism evidence="2 3">
    <name type="scientific">Actinoplanes campanulatus</name>
    <dbReference type="NCBI Taxonomy" id="113559"/>
    <lineage>
        <taxon>Bacteria</taxon>
        <taxon>Bacillati</taxon>
        <taxon>Actinomycetota</taxon>
        <taxon>Actinomycetes</taxon>
        <taxon>Micromonosporales</taxon>
        <taxon>Micromonosporaceae</taxon>
        <taxon>Actinoplanes</taxon>
    </lineage>
</organism>
<feature type="transmembrane region" description="Helical" evidence="1">
    <location>
        <begin position="240"/>
        <end position="259"/>
    </location>
</feature>
<comment type="caution">
    <text evidence="2">The sequence shown here is derived from an EMBL/GenBank/DDBJ whole genome shotgun (WGS) entry which is preliminary data.</text>
</comment>
<gene>
    <name evidence="2" type="ORF">FHR83_004125</name>
</gene>
<dbReference type="InterPro" id="IPR047928">
    <property type="entry name" value="Perm_prefix_1"/>
</dbReference>
<feature type="transmembrane region" description="Helical" evidence="1">
    <location>
        <begin position="87"/>
        <end position="109"/>
    </location>
</feature>
<feature type="transmembrane region" description="Helical" evidence="1">
    <location>
        <begin position="121"/>
        <end position="143"/>
    </location>
</feature>
<proteinExistence type="predicted"/>
<feature type="transmembrane region" description="Helical" evidence="1">
    <location>
        <begin position="209"/>
        <end position="228"/>
    </location>
</feature>
<dbReference type="EMBL" id="JACHXF010000008">
    <property type="protein sequence ID" value="MBB3096455.1"/>
    <property type="molecule type" value="Genomic_DNA"/>
</dbReference>
<evidence type="ECO:0000313" key="3">
    <source>
        <dbReference type="Proteomes" id="UP000590749"/>
    </source>
</evidence>
<reference evidence="2 3" key="1">
    <citation type="submission" date="2020-08" db="EMBL/GenBank/DDBJ databases">
        <title>Genomic Encyclopedia of Type Strains, Phase III (KMG-III): the genomes of soil and plant-associated and newly described type strains.</title>
        <authorList>
            <person name="Whitman W."/>
        </authorList>
    </citation>
    <scope>NUCLEOTIDE SEQUENCE [LARGE SCALE GENOMIC DNA]</scope>
    <source>
        <strain evidence="2 3">CECT 3287</strain>
    </source>
</reference>
<keyword evidence="1" id="KW-0472">Membrane</keyword>
<dbReference type="NCBIfam" id="NF038403">
    <property type="entry name" value="perm_prefix_1"/>
    <property type="match status" value="1"/>
</dbReference>
<accession>A0A7W5AI14</accession>
<evidence type="ECO:0000313" key="2">
    <source>
        <dbReference type="EMBL" id="MBB3096455.1"/>
    </source>
</evidence>
<dbReference type="AlphaFoldDB" id="A0A7W5AI14"/>
<feature type="transmembrane region" description="Helical" evidence="1">
    <location>
        <begin position="279"/>
        <end position="300"/>
    </location>
</feature>
<evidence type="ECO:0000256" key="1">
    <source>
        <dbReference type="SAM" id="Phobius"/>
    </source>
</evidence>
<name>A0A7W5AI14_9ACTN</name>
<keyword evidence="1" id="KW-1133">Transmembrane helix</keyword>
<dbReference type="Proteomes" id="UP000590749">
    <property type="component" value="Unassembled WGS sequence"/>
</dbReference>
<protein>
    <submittedName>
        <fullName evidence="2">Uncharacterized protein</fullName>
    </submittedName>
</protein>
<feature type="transmembrane region" description="Helical" evidence="1">
    <location>
        <begin position="174"/>
        <end position="197"/>
    </location>
</feature>
<sequence>MTTSLIDRYVFTVLRRVPEGQRSDIERELRTSIEDAVDARVDGGQDRAAAVEQTLLELGDPDRLADGYADRPRYLIGPVFYPAWQRILVMLLSVVLPIVVAVMVVIRILEDASIGEVIGTAVGTALTAGAHMVFWVTLTFAILERTGVARSEVRGRAWSLDDLPRYEPGAPTPVQLVATLGWAVLLIAVIVLQQFAFTEVPVLDPANWSFWWPYLIGVLILEGVYAVWLFRRGAWSRTVAVVNAVLAAMFAIPVTWLAANERFFNPEWIATLDWGATDPLAWLTGATICIAVGGSLYDVVEVAVRSERARRGLPTPVPGTGREFSAPLS</sequence>
<keyword evidence="3" id="KW-1185">Reference proteome</keyword>